<dbReference type="UniPathway" id="UPA00074">
    <property type="reaction ID" value="UER00129"/>
</dbReference>
<dbReference type="SUPFAM" id="SSF56042">
    <property type="entry name" value="PurM C-terminal domain-like"/>
    <property type="match status" value="1"/>
</dbReference>
<dbReference type="PANTHER" id="PTHR10520">
    <property type="entry name" value="TRIFUNCTIONAL PURINE BIOSYNTHETIC PROTEIN ADENOSINE-3-RELATED"/>
    <property type="match status" value="1"/>
</dbReference>
<dbReference type="CDD" id="cd02196">
    <property type="entry name" value="PurM"/>
    <property type="match status" value="1"/>
</dbReference>
<dbReference type="GO" id="GO:0006189">
    <property type="term" value="P:'de novo' IMP biosynthetic process"/>
    <property type="evidence" value="ECO:0007669"/>
    <property type="project" value="UniProtKB-UniPathway"/>
</dbReference>
<dbReference type="EC" id="6.3.3.1" evidence="2"/>
<keyword evidence="3" id="KW-0436">Ligase</keyword>
<reference evidence="8" key="1">
    <citation type="journal article" date="2019" name="MBio">
        <title>Virus Genomes from Deep Sea Sediments Expand the Ocean Megavirome and Support Independent Origins of Viral Gigantism.</title>
        <authorList>
            <person name="Backstrom D."/>
            <person name="Yutin N."/>
            <person name="Jorgensen S.L."/>
            <person name="Dharamshi J."/>
            <person name="Homa F."/>
            <person name="Zaremba-Niedwiedzka K."/>
            <person name="Spang A."/>
            <person name="Wolf Y.I."/>
            <person name="Koonin E.V."/>
            <person name="Ettema T.J."/>
        </authorList>
    </citation>
    <scope>NUCLEOTIDE SEQUENCE</scope>
</reference>
<dbReference type="EMBL" id="MK500370">
    <property type="protein sequence ID" value="QBK87870.1"/>
    <property type="molecule type" value="Genomic_DNA"/>
</dbReference>
<dbReference type="GO" id="GO:0004641">
    <property type="term" value="F:phosphoribosylformylglycinamidine cyclo-ligase activity"/>
    <property type="evidence" value="ECO:0007669"/>
    <property type="project" value="UniProtKB-EC"/>
</dbReference>
<proteinExistence type="predicted"/>
<evidence type="ECO:0000259" key="7">
    <source>
        <dbReference type="Pfam" id="PF02769"/>
    </source>
</evidence>
<dbReference type="GO" id="GO:0004637">
    <property type="term" value="F:phosphoribosylamine-glycine ligase activity"/>
    <property type="evidence" value="ECO:0007669"/>
    <property type="project" value="TreeGrafter"/>
</dbReference>
<protein>
    <recommendedName>
        <fullName evidence="2">phosphoribosylformylglycinamidine cyclo-ligase</fullName>
        <ecNumber evidence="2">6.3.3.1</ecNumber>
    </recommendedName>
</protein>
<feature type="domain" description="PurM-like N-terminal" evidence="6">
    <location>
        <begin position="40"/>
        <end position="159"/>
    </location>
</feature>
<dbReference type="InterPro" id="IPR036921">
    <property type="entry name" value="PurM-like_N_sf"/>
</dbReference>
<accession>A0A481YXZ2</accession>
<organism evidence="8">
    <name type="scientific">Marseillevirus LCMAC202</name>
    <dbReference type="NCBI Taxonomy" id="2506606"/>
    <lineage>
        <taxon>Viruses</taxon>
        <taxon>Varidnaviria</taxon>
        <taxon>Bamfordvirae</taxon>
        <taxon>Nucleocytoviricota</taxon>
        <taxon>Megaviricetes</taxon>
        <taxon>Pimascovirales</taxon>
        <taxon>Pimascovirales incertae sedis</taxon>
        <taxon>Marseilleviridae</taxon>
    </lineage>
</organism>
<keyword evidence="5" id="KW-0067">ATP-binding</keyword>
<dbReference type="InterPro" id="IPR004733">
    <property type="entry name" value="PurM_cligase"/>
</dbReference>
<dbReference type="GO" id="GO:0005524">
    <property type="term" value="F:ATP binding"/>
    <property type="evidence" value="ECO:0007669"/>
    <property type="project" value="UniProtKB-KW"/>
</dbReference>
<evidence type="ECO:0000256" key="5">
    <source>
        <dbReference type="ARBA" id="ARBA00022840"/>
    </source>
</evidence>
<dbReference type="SUPFAM" id="SSF55326">
    <property type="entry name" value="PurM N-terminal domain-like"/>
    <property type="match status" value="1"/>
</dbReference>
<evidence type="ECO:0000256" key="4">
    <source>
        <dbReference type="ARBA" id="ARBA00022741"/>
    </source>
</evidence>
<dbReference type="InterPro" id="IPR010918">
    <property type="entry name" value="PurM-like_C_dom"/>
</dbReference>
<dbReference type="InterPro" id="IPR016188">
    <property type="entry name" value="PurM-like_N"/>
</dbReference>
<evidence type="ECO:0000256" key="2">
    <source>
        <dbReference type="ARBA" id="ARBA00013047"/>
    </source>
</evidence>
<dbReference type="PANTHER" id="PTHR10520:SF12">
    <property type="entry name" value="TRIFUNCTIONAL PURINE BIOSYNTHETIC PROTEIN ADENOSINE-3"/>
    <property type="match status" value="1"/>
</dbReference>
<evidence type="ECO:0000256" key="3">
    <source>
        <dbReference type="ARBA" id="ARBA00022598"/>
    </source>
</evidence>
<evidence type="ECO:0000256" key="1">
    <source>
        <dbReference type="ARBA" id="ARBA00004686"/>
    </source>
</evidence>
<dbReference type="Gene3D" id="3.30.1330.10">
    <property type="entry name" value="PurM-like, N-terminal domain"/>
    <property type="match status" value="1"/>
</dbReference>
<dbReference type="InterPro" id="IPR036676">
    <property type="entry name" value="PurM-like_C_sf"/>
</dbReference>
<dbReference type="Pfam" id="PF02769">
    <property type="entry name" value="AIRS_C"/>
    <property type="match status" value="1"/>
</dbReference>
<dbReference type="GO" id="GO:0046084">
    <property type="term" value="P:adenine biosynthetic process"/>
    <property type="evidence" value="ECO:0007669"/>
    <property type="project" value="TreeGrafter"/>
</dbReference>
<sequence>MSNAYTASGVNVAEGERVVQNIQSAVTSTWNENVTSKFGDFAGMYSWNGGILVTSTDGVGTKTIATLQVLGPDGYHSLGQDIVNHCVNDILVKGARPLFFLDYIASSQLNANHVSNFVAGAAKACRDAGCVLIGGETAEMPDVYNKGHTDIVGTIVGVVTPEAIIDGPSTIVKGDIVIGLRSSGPHTNGYSLIRKLIPNLRPEDVAAHRCYLKDIEKIRGSGVTIKGLCHITGGGWWGNIKRVLPKGHAVDLLVPRESEESIFSRVQQAGGISDEDMLNIFNMGFGMLIVVDPNECASTLRNFSPDYAKVLGTVQKGIVPQIKIS</sequence>
<keyword evidence="4" id="KW-0547">Nucleotide-binding</keyword>
<gene>
    <name evidence="8" type="ORF">LCMAC202_02310</name>
</gene>
<dbReference type="NCBIfam" id="TIGR00878">
    <property type="entry name" value="purM"/>
    <property type="match status" value="1"/>
</dbReference>
<evidence type="ECO:0000313" key="8">
    <source>
        <dbReference type="EMBL" id="QBK87870.1"/>
    </source>
</evidence>
<comment type="pathway">
    <text evidence="1">Purine metabolism; IMP biosynthesis via de novo pathway; 5-amino-1-(5-phospho-D-ribosyl)imidazole from N(2)-formyl-N(1)-(5-phospho-D-ribosyl)glycinamide: step 2/2.</text>
</comment>
<dbReference type="Gene3D" id="3.90.650.10">
    <property type="entry name" value="PurM-like C-terminal domain"/>
    <property type="match status" value="1"/>
</dbReference>
<evidence type="ECO:0000259" key="6">
    <source>
        <dbReference type="Pfam" id="PF00586"/>
    </source>
</evidence>
<feature type="domain" description="PurM-like C-terminal" evidence="7">
    <location>
        <begin position="173"/>
        <end position="317"/>
    </location>
</feature>
<name>A0A481YXZ2_9VIRU</name>
<dbReference type="Pfam" id="PF00586">
    <property type="entry name" value="AIRS"/>
    <property type="match status" value="1"/>
</dbReference>